<name>A0A1Y1WPB0_9FUNG</name>
<gene>
    <name evidence="1" type="ORF">BCR32DRAFT_249644</name>
</gene>
<sequence length="178" mass="20753">MLINLKTQIIHKLFIHPIRYSLCRFSPEGLIEEIAPINNEPFKEEKYLYMIKKVDDNSVSKDSLKKLEGLSPNEYIHHENFTKTLKEPIKKKIIELLEKYLDIVATSSEQLTPSILNPHKIRLKLGAKPLKQKYYRLAKFKTDILKEELTKVIENDLIEISFSEWSSPVVLVPKHISA</sequence>
<dbReference type="EMBL" id="MCFG01000364">
    <property type="protein sequence ID" value="ORX75322.1"/>
    <property type="molecule type" value="Genomic_DNA"/>
</dbReference>
<dbReference type="InterPro" id="IPR043502">
    <property type="entry name" value="DNA/RNA_pol_sf"/>
</dbReference>
<organism evidence="1 2">
    <name type="scientific">Anaeromyces robustus</name>
    <dbReference type="NCBI Taxonomy" id="1754192"/>
    <lineage>
        <taxon>Eukaryota</taxon>
        <taxon>Fungi</taxon>
        <taxon>Fungi incertae sedis</taxon>
        <taxon>Chytridiomycota</taxon>
        <taxon>Chytridiomycota incertae sedis</taxon>
        <taxon>Neocallimastigomycetes</taxon>
        <taxon>Neocallimastigales</taxon>
        <taxon>Neocallimastigaceae</taxon>
        <taxon>Anaeromyces</taxon>
    </lineage>
</organism>
<dbReference type="Proteomes" id="UP000193944">
    <property type="component" value="Unassembled WGS sequence"/>
</dbReference>
<evidence type="ECO:0000313" key="2">
    <source>
        <dbReference type="Proteomes" id="UP000193944"/>
    </source>
</evidence>
<comment type="caution">
    <text evidence="1">The sequence shown here is derived from an EMBL/GenBank/DDBJ whole genome shotgun (WGS) entry which is preliminary data.</text>
</comment>
<dbReference type="OrthoDB" id="2448050at2759"/>
<dbReference type="AlphaFoldDB" id="A0A1Y1WPB0"/>
<evidence type="ECO:0000313" key="1">
    <source>
        <dbReference type="EMBL" id="ORX75322.1"/>
    </source>
</evidence>
<reference evidence="1 2" key="2">
    <citation type="submission" date="2016-08" db="EMBL/GenBank/DDBJ databases">
        <title>Pervasive Adenine N6-methylation of Active Genes in Fungi.</title>
        <authorList>
            <consortium name="DOE Joint Genome Institute"/>
            <person name="Mondo S.J."/>
            <person name="Dannebaum R.O."/>
            <person name="Kuo R.C."/>
            <person name="Labutti K."/>
            <person name="Haridas S."/>
            <person name="Kuo A."/>
            <person name="Salamov A."/>
            <person name="Ahrendt S.R."/>
            <person name="Lipzen A."/>
            <person name="Sullivan W."/>
            <person name="Andreopoulos W.B."/>
            <person name="Clum A."/>
            <person name="Lindquist E."/>
            <person name="Daum C."/>
            <person name="Ramamoorthy G.K."/>
            <person name="Gryganskyi A."/>
            <person name="Culley D."/>
            <person name="Magnuson J.K."/>
            <person name="James T.Y."/>
            <person name="O'Malley M.A."/>
            <person name="Stajich J.E."/>
            <person name="Spatafora J.W."/>
            <person name="Visel A."/>
            <person name="Grigoriev I.V."/>
        </authorList>
    </citation>
    <scope>NUCLEOTIDE SEQUENCE [LARGE SCALE GENOMIC DNA]</scope>
    <source>
        <strain evidence="1 2">S4</strain>
    </source>
</reference>
<dbReference type="SUPFAM" id="SSF56672">
    <property type="entry name" value="DNA/RNA polymerases"/>
    <property type="match status" value="1"/>
</dbReference>
<reference evidence="1 2" key="1">
    <citation type="submission" date="2016-08" db="EMBL/GenBank/DDBJ databases">
        <title>A Parts List for Fungal Cellulosomes Revealed by Comparative Genomics.</title>
        <authorList>
            <consortium name="DOE Joint Genome Institute"/>
            <person name="Haitjema C.H."/>
            <person name="Gilmore S.P."/>
            <person name="Henske J.K."/>
            <person name="Solomon K.V."/>
            <person name="De Groot R."/>
            <person name="Kuo A."/>
            <person name="Mondo S.J."/>
            <person name="Salamov A.A."/>
            <person name="Labutti K."/>
            <person name="Zhao Z."/>
            <person name="Chiniquy J."/>
            <person name="Barry K."/>
            <person name="Brewer H.M."/>
            <person name="Purvine S.O."/>
            <person name="Wright A.T."/>
            <person name="Boxma B."/>
            <person name="Van Alen T."/>
            <person name="Hackstein J.H."/>
            <person name="Baker S.E."/>
            <person name="Grigoriev I.V."/>
            <person name="O'Malley M.A."/>
        </authorList>
    </citation>
    <scope>NUCLEOTIDE SEQUENCE [LARGE SCALE GENOMIC DNA]</scope>
    <source>
        <strain evidence="1 2">S4</strain>
    </source>
</reference>
<proteinExistence type="predicted"/>
<accession>A0A1Y1WPB0</accession>
<keyword evidence="2" id="KW-1185">Reference proteome</keyword>
<protein>
    <submittedName>
        <fullName evidence="1">Uncharacterized protein</fullName>
    </submittedName>
</protein>
<dbReference type="Gene3D" id="3.10.10.10">
    <property type="entry name" value="HIV Type 1 Reverse Transcriptase, subunit A, domain 1"/>
    <property type="match status" value="1"/>
</dbReference>
<dbReference type="STRING" id="1754192.A0A1Y1WPB0"/>